<feature type="transmembrane region" description="Helical" evidence="1">
    <location>
        <begin position="100"/>
        <end position="122"/>
    </location>
</feature>
<accession>A0A5M3MIX1</accession>
<keyword evidence="3" id="KW-1185">Reference proteome</keyword>
<feature type="transmembrane region" description="Helical" evidence="1">
    <location>
        <begin position="32"/>
        <end position="53"/>
    </location>
</feature>
<dbReference type="GeneID" id="19202044"/>
<keyword evidence="1" id="KW-0472">Membrane</keyword>
<keyword evidence="1" id="KW-0812">Transmembrane</keyword>
<gene>
    <name evidence="2" type="ORF">CONPUDRAFT_145243</name>
</gene>
<evidence type="ECO:0000256" key="1">
    <source>
        <dbReference type="SAM" id="Phobius"/>
    </source>
</evidence>
<dbReference type="AlphaFoldDB" id="A0A5M3MIX1"/>
<dbReference type="Proteomes" id="UP000053558">
    <property type="component" value="Unassembled WGS sequence"/>
</dbReference>
<evidence type="ECO:0000313" key="3">
    <source>
        <dbReference type="Proteomes" id="UP000053558"/>
    </source>
</evidence>
<dbReference type="KEGG" id="cput:CONPUDRAFT_145243"/>
<protein>
    <submittedName>
        <fullName evidence="2">Uncharacterized protein</fullName>
    </submittedName>
</protein>
<proteinExistence type="predicted"/>
<feature type="transmembrane region" description="Helical" evidence="1">
    <location>
        <begin position="73"/>
        <end position="94"/>
    </location>
</feature>
<dbReference type="RefSeq" id="XP_007770791.1">
    <property type="nucleotide sequence ID" value="XM_007772601.1"/>
</dbReference>
<name>A0A5M3MIX1_CONPW</name>
<reference evidence="3" key="1">
    <citation type="journal article" date="2012" name="Science">
        <title>The Paleozoic origin of enzymatic lignin decomposition reconstructed from 31 fungal genomes.</title>
        <authorList>
            <person name="Floudas D."/>
            <person name="Binder M."/>
            <person name="Riley R."/>
            <person name="Barry K."/>
            <person name="Blanchette R.A."/>
            <person name="Henrissat B."/>
            <person name="Martinez A.T."/>
            <person name="Otillar R."/>
            <person name="Spatafora J.W."/>
            <person name="Yadav J.S."/>
            <person name="Aerts A."/>
            <person name="Benoit I."/>
            <person name="Boyd A."/>
            <person name="Carlson A."/>
            <person name="Copeland A."/>
            <person name="Coutinho P.M."/>
            <person name="de Vries R.P."/>
            <person name="Ferreira P."/>
            <person name="Findley K."/>
            <person name="Foster B."/>
            <person name="Gaskell J."/>
            <person name="Glotzer D."/>
            <person name="Gorecki P."/>
            <person name="Heitman J."/>
            <person name="Hesse C."/>
            <person name="Hori C."/>
            <person name="Igarashi K."/>
            <person name="Jurgens J.A."/>
            <person name="Kallen N."/>
            <person name="Kersten P."/>
            <person name="Kohler A."/>
            <person name="Kuees U."/>
            <person name="Kumar T.K.A."/>
            <person name="Kuo A."/>
            <person name="LaButti K."/>
            <person name="Larrondo L.F."/>
            <person name="Lindquist E."/>
            <person name="Ling A."/>
            <person name="Lombard V."/>
            <person name="Lucas S."/>
            <person name="Lundell T."/>
            <person name="Martin R."/>
            <person name="McLaughlin D.J."/>
            <person name="Morgenstern I."/>
            <person name="Morin E."/>
            <person name="Murat C."/>
            <person name="Nagy L.G."/>
            <person name="Nolan M."/>
            <person name="Ohm R.A."/>
            <person name="Patyshakuliyeva A."/>
            <person name="Rokas A."/>
            <person name="Ruiz-Duenas F.J."/>
            <person name="Sabat G."/>
            <person name="Salamov A."/>
            <person name="Samejima M."/>
            <person name="Schmutz J."/>
            <person name="Slot J.C."/>
            <person name="St John F."/>
            <person name="Stenlid J."/>
            <person name="Sun H."/>
            <person name="Sun S."/>
            <person name="Syed K."/>
            <person name="Tsang A."/>
            <person name="Wiebenga A."/>
            <person name="Young D."/>
            <person name="Pisabarro A."/>
            <person name="Eastwood D.C."/>
            <person name="Martin F."/>
            <person name="Cullen D."/>
            <person name="Grigoriev I.V."/>
            <person name="Hibbett D.S."/>
        </authorList>
    </citation>
    <scope>NUCLEOTIDE SEQUENCE [LARGE SCALE GENOMIC DNA]</scope>
    <source>
        <strain evidence="3">RWD-64-598 SS2</strain>
    </source>
</reference>
<organism evidence="2 3">
    <name type="scientific">Coniophora puteana (strain RWD-64-598)</name>
    <name type="common">Brown rot fungus</name>
    <dbReference type="NCBI Taxonomy" id="741705"/>
    <lineage>
        <taxon>Eukaryota</taxon>
        <taxon>Fungi</taxon>
        <taxon>Dikarya</taxon>
        <taxon>Basidiomycota</taxon>
        <taxon>Agaricomycotina</taxon>
        <taxon>Agaricomycetes</taxon>
        <taxon>Agaricomycetidae</taxon>
        <taxon>Boletales</taxon>
        <taxon>Coniophorineae</taxon>
        <taxon>Coniophoraceae</taxon>
        <taxon>Coniophora</taxon>
    </lineage>
</organism>
<evidence type="ECO:0000313" key="2">
    <source>
        <dbReference type="EMBL" id="EIW79063.1"/>
    </source>
</evidence>
<comment type="caution">
    <text evidence="2">The sequence shown here is derived from an EMBL/GenBank/DDBJ whole genome shotgun (WGS) entry which is preliminary data.</text>
</comment>
<dbReference type="EMBL" id="JH711581">
    <property type="protein sequence ID" value="EIW79063.1"/>
    <property type="molecule type" value="Genomic_DNA"/>
</dbReference>
<sequence>MGAIASGILTQASEPQLGVCLMYPVKTSVTDYTSIPMLVTDIIFMTFIGYKTITYYRKSLNKRWIGATLMKRLGQGSVVCYISVCLAELLAMLLQLLAPYLIFMAGSIFFSAYAMAINRLVLGMNKTSKRNLNGGEDSEFQKLPYCQVKHLAFRVTP</sequence>
<keyword evidence="1" id="KW-1133">Transmembrane helix</keyword>